<feature type="active site" description="Proton acceptor" evidence="4">
    <location>
        <position position="273"/>
    </location>
</feature>
<name>A0A6G1BPA0_9ORYZ</name>
<dbReference type="OrthoDB" id="654667at2759"/>
<dbReference type="InterPro" id="IPR012967">
    <property type="entry name" value="COMT_dimerisation"/>
</dbReference>
<dbReference type="InterPro" id="IPR016461">
    <property type="entry name" value="COMT-like"/>
</dbReference>
<keyword evidence="8" id="KW-1185">Reference proteome</keyword>
<dbReference type="SUPFAM" id="SSF46785">
    <property type="entry name" value="Winged helix' DNA-binding domain"/>
    <property type="match status" value="1"/>
</dbReference>
<feature type="domain" description="O-methyltransferase C-terminal" evidence="5">
    <location>
        <begin position="141"/>
        <end position="349"/>
    </location>
</feature>
<organism evidence="7 8">
    <name type="scientific">Oryza meyeriana var. granulata</name>
    <dbReference type="NCBI Taxonomy" id="110450"/>
    <lineage>
        <taxon>Eukaryota</taxon>
        <taxon>Viridiplantae</taxon>
        <taxon>Streptophyta</taxon>
        <taxon>Embryophyta</taxon>
        <taxon>Tracheophyta</taxon>
        <taxon>Spermatophyta</taxon>
        <taxon>Magnoliopsida</taxon>
        <taxon>Liliopsida</taxon>
        <taxon>Poales</taxon>
        <taxon>Poaceae</taxon>
        <taxon>BOP clade</taxon>
        <taxon>Oryzoideae</taxon>
        <taxon>Oryzeae</taxon>
        <taxon>Oryzinae</taxon>
        <taxon>Oryza</taxon>
        <taxon>Oryza meyeriana</taxon>
    </lineage>
</organism>
<dbReference type="InterPro" id="IPR001077">
    <property type="entry name" value="COMT_C"/>
</dbReference>
<evidence type="ECO:0000256" key="4">
    <source>
        <dbReference type="PIRSR" id="PIRSR005739-1"/>
    </source>
</evidence>
<dbReference type="SUPFAM" id="SSF53335">
    <property type="entry name" value="S-adenosyl-L-methionine-dependent methyltransferases"/>
    <property type="match status" value="1"/>
</dbReference>
<dbReference type="GO" id="GO:0046983">
    <property type="term" value="F:protein dimerization activity"/>
    <property type="evidence" value="ECO:0007669"/>
    <property type="project" value="InterPro"/>
</dbReference>
<gene>
    <name evidence="7" type="ORF">E2562_030453</name>
</gene>
<dbReference type="Proteomes" id="UP000479710">
    <property type="component" value="Unassembled WGS sequence"/>
</dbReference>
<proteinExistence type="predicted"/>
<protein>
    <recommendedName>
        <fullName evidence="9">O-methyltransferase domain-containing protein</fullName>
    </recommendedName>
</protein>
<dbReference type="FunFam" id="3.40.50.150:FF:000061">
    <property type="entry name" value="Caffeic acid O-methyltransferase"/>
    <property type="match status" value="1"/>
</dbReference>
<dbReference type="FunFam" id="1.10.10.10:FF:000357">
    <property type="entry name" value="Caffeic acid 3-O-methyltransferase"/>
    <property type="match status" value="1"/>
</dbReference>
<sequence length="370" mass="40167">MVSPAARRDATNANDDDEKACMYAMELLSGPIVSMTLKAAIELGLIDELLATAGGHHAVTAEELAARLRLPAVAATAVDRMLRFLASYSVVRCTTEPGSDGNARRSYAAAPVCKWLAGHGDEGSVAPLGLLNLDKVFMECWYSMKDAISEGLTPFDKAYGMPIFEYLRTAPNEPSNTLFNQAMASHSVIVTKKLLEFFRGFDDGVEVLVDVGGGIGATLQMITARHARLRGVNFDLPHVIAQAPPVEGVEHVGGSMFDHIPTGNAILLKWVLHLWDDSDCAKILMNCYKALPANGKVIVVEYVLPGSPEPTPVSQAAFLLDVVMLNRLRGGKERTEREYAELAIKAGFSGECKATYIFTNVWALEFHKKV</sequence>
<dbReference type="Pfam" id="PF08100">
    <property type="entry name" value="Dimerisation"/>
    <property type="match status" value="1"/>
</dbReference>
<feature type="domain" description="O-methyltransferase dimerisation" evidence="6">
    <location>
        <begin position="25"/>
        <end position="117"/>
    </location>
</feature>
<keyword evidence="1" id="KW-0489">Methyltransferase</keyword>
<dbReference type="InterPro" id="IPR036390">
    <property type="entry name" value="WH_DNA-bd_sf"/>
</dbReference>
<dbReference type="Pfam" id="PF00891">
    <property type="entry name" value="Methyltransf_2"/>
    <property type="match status" value="1"/>
</dbReference>
<dbReference type="Gene3D" id="3.40.50.150">
    <property type="entry name" value="Vaccinia Virus protein VP39"/>
    <property type="match status" value="1"/>
</dbReference>
<evidence type="ECO:0000256" key="3">
    <source>
        <dbReference type="ARBA" id="ARBA00022691"/>
    </source>
</evidence>
<evidence type="ECO:0000313" key="8">
    <source>
        <dbReference type="Proteomes" id="UP000479710"/>
    </source>
</evidence>
<dbReference type="Gene3D" id="1.10.10.10">
    <property type="entry name" value="Winged helix-like DNA-binding domain superfamily/Winged helix DNA-binding domain"/>
    <property type="match status" value="1"/>
</dbReference>
<dbReference type="PIRSF" id="PIRSF005739">
    <property type="entry name" value="O-mtase"/>
    <property type="match status" value="1"/>
</dbReference>
<dbReference type="PANTHER" id="PTHR11746">
    <property type="entry name" value="O-METHYLTRANSFERASE"/>
    <property type="match status" value="1"/>
</dbReference>
<dbReference type="InterPro" id="IPR029063">
    <property type="entry name" value="SAM-dependent_MTases_sf"/>
</dbReference>
<dbReference type="AlphaFoldDB" id="A0A6G1BPA0"/>
<keyword evidence="3" id="KW-0949">S-adenosyl-L-methionine</keyword>
<dbReference type="InterPro" id="IPR036388">
    <property type="entry name" value="WH-like_DNA-bd_sf"/>
</dbReference>
<evidence type="ECO:0000256" key="1">
    <source>
        <dbReference type="ARBA" id="ARBA00022603"/>
    </source>
</evidence>
<evidence type="ECO:0000259" key="5">
    <source>
        <dbReference type="Pfam" id="PF00891"/>
    </source>
</evidence>
<evidence type="ECO:0008006" key="9">
    <source>
        <dbReference type="Google" id="ProtNLM"/>
    </source>
</evidence>
<comment type="caution">
    <text evidence="7">The sequence shown here is derived from an EMBL/GenBank/DDBJ whole genome shotgun (WGS) entry which is preliminary data.</text>
</comment>
<dbReference type="PROSITE" id="PS51683">
    <property type="entry name" value="SAM_OMT_II"/>
    <property type="match status" value="1"/>
</dbReference>
<evidence type="ECO:0000256" key="2">
    <source>
        <dbReference type="ARBA" id="ARBA00022679"/>
    </source>
</evidence>
<dbReference type="GO" id="GO:0008171">
    <property type="term" value="F:O-methyltransferase activity"/>
    <property type="evidence" value="ECO:0007669"/>
    <property type="project" value="InterPro"/>
</dbReference>
<reference evidence="7 8" key="1">
    <citation type="submission" date="2019-11" db="EMBL/GenBank/DDBJ databases">
        <title>Whole genome sequence of Oryza granulata.</title>
        <authorList>
            <person name="Li W."/>
        </authorList>
    </citation>
    <scope>NUCLEOTIDE SEQUENCE [LARGE SCALE GENOMIC DNA]</scope>
    <source>
        <strain evidence="8">cv. Menghai</strain>
        <tissue evidence="7">Leaf</tissue>
    </source>
</reference>
<keyword evidence="2" id="KW-0808">Transferase</keyword>
<evidence type="ECO:0000313" key="7">
    <source>
        <dbReference type="EMBL" id="KAF0889706.1"/>
    </source>
</evidence>
<accession>A0A6G1BPA0</accession>
<evidence type="ECO:0000259" key="6">
    <source>
        <dbReference type="Pfam" id="PF08100"/>
    </source>
</evidence>
<dbReference type="GO" id="GO:0032259">
    <property type="term" value="P:methylation"/>
    <property type="evidence" value="ECO:0007669"/>
    <property type="project" value="UniProtKB-KW"/>
</dbReference>
<dbReference type="EMBL" id="SPHZ02000012">
    <property type="protein sequence ID" value="KAF0889706.1"/>
    <property type="molecule type" value="Genomic_DNA"/>
</dbReference>